<dbReference type="Gramene" id="OE9A041750T1">
    <property type="protein sequence ID" value="OE9A041750C1"/>
    <property type="gene ID" value="OE9A041750"/>
</dbReference>
<reference evidence="2 3" key="1">
    <citation type="submission" date="2019-12" db="EMBL/GenBank/DDBJ databases">
        <authorList>
            <person name="Alioto T."/>
            <person name="Alioto T."/>
            <person name="Gomez Garrido J."/>
        </authorList>
    </citation>
    <scope>NUCLEOTIDE SEQUENCE [LARGE SCALE GENOMIC DNA]</scope>
</reference>
<keyword evidence="3" id="KW-1185">Reference proteome</keyword>
<proteinExistence type="predicted"/>
<comment type="caution">
    <text evidence="2">The sequence shown here is derived from an EMBL/GenBank/DDBJ whole genome shotgun (WGS) entry which is preliminary data.</text>
</comment>
<dbReference type="OrthoDB" id="8062037at2759"/>
<dbReference type="PANTHER" id="PTHR47149:SF1">
    <property type="entry name" value="F-BOX PROTEIN RMF"/>
    <property type="match status" value="1"/>
</dbReference>
<dbReference type="Gene3D" id="1.20.1280.50">
    <property type="match status" value="1"/>
</dbReference>
<protein>
    <submittedName>
        <fullName evidence="2">Probable F-box At3g61730</fullName>
    </submittedName>
</protein>
<dbReference type="SUPFAM" id="SSF81383">
    <property type="entry name" value="F-box domain"/>
    <property type="match status" value="1"/>
</dbReference>
<dbReference type="AlphaFoldDB" id="A0A8S0TZ80"/>
<dbReference type="PANTHER" id="PTHR47149">
    <property type="entry name" value="F-BOX PROTEIN RMF"/>
    <property type="match status" value="1"/>
</dbReference>
<gene>
    <name evidence="2" type="ORF">OLEA9_A041750</name>
</gene>
<dbReference type="Proteomes" id="UP000594638">
    <property type="component" value="Unassembled WGS sequence"/>
</dbReference>
<dbReference type="EMBL" id="CACTIH010007309">
    <property type="protein sequence ID" value="CAA3008986.1"/>
    <property type="molecule type" value="Genomic_DNA"/>
</dbReference>
<feature type="domain" description="F-box" evidence="1">
    <location>
        <begin position="34"/>
        <end position="74"/>
    </location>
</feature>
<dbReference type="GO" id="GO:0061458">
    <property type="term" value="P:reproductive system development"/>
    <property type="evidence" value="ECO:0007669"/>
    <property type="project" value="TreeGrafter"/>
</dbReference>
<evidence type="ECO:0000313" key="3">
    <source>
        <dbReference type="Proteomes" id="UP000594638"/>
    </source>
</evidence>
<evidence type="ECO:0000259" key="1">
    <source>
        <dbReference type="Pfam" id="PF12937"/>
    </source>
</evidence>
<organism evidence="2 3">
    <name type="scientific">Olea europaea subsp. europaea</name>
    <dbReference type="NCBI Taxonomy" id="158383"/>
    <lineage>
        <taxon>Eukaryota</taxon>
        <taxon>Viridiplantae</taxon>
        <taxon>Streptophyta</taxon>
        <taxon>Embryophyta</taxon>
        <taxon>Tracheophyta</taxon>
        <taxon>Spermatophyta</taxon>
        <taxon>Magnoliopsida</taxon>
        <taxon>eudicotyledons</taxon>
        <taxon>Gunneridae</taxon>
        <taxon>Pentapetalae</taxon>
        <taxon>asterids</taxon>
        <taxon>lamiids</taxon>
        <taxon>Lamiales</taxon>
        <taxon>Oleaceae</taxon>
        <taxon>Oleeae</taxon>
        <taxon>Olea</taxon>
    </lineage>
</organism>
<accession>A0A8S0TZ80</accession>
<name>A0A8S0TZ80_OLEEU</name>
<dbReference type="Pfam" id="PF12937">
    <property type="entry name" value="F-box-like"/>
    <property type="match status" value="1"/>
</dbReference>
<dbReference type="InterPro" id="IPR036047">
    <property type="entry name" value="F-box-like_dom_sf"/>
</dbReference>
<dbReference type="GO" id="GO:0005634">
    <property type="term" value="C:nucleus"/>
    <property type="evidence" value="ECO:0007669"/>
    <property type="project" value="TreeGrafter"/>
</dbReference>
<dbReference type="InterPro" id="IPR001810">
    <property type="entry name" value="F-box_dom"/>
</dbReference>
<evidence type="ECO:0000313" key="2">
    <source>
        <dbReference type="EMBL" id="CAA3008986.1"/>
    </source>
</evidence>
<sequence length="301" mass="34601">MGKQMRRRRSIRSCVSPQFSYLTPHSLFSWYEEDIWTEIAKFLDGRSLVMLASTCTWFNRIIMDDSVWKYICLRDLEVPDPGTVAFKWIKLYATAFDGSHSYMFRQQEKHIDWMRIGAFFFDSRYALLTETLITPLKISKEHTTQNMLESNGCCVLNNIKVGIWIADLQLVRCPVCDLKTCDGTMQTLDARHIEVFLSEGYKDGSWDYELLASHDISKQTDGASAGIFDVKHLNDQSTSEIFCLKAWVGERTDWQPKALKTLHAVAVNTNLHENEGLNVKIHAMKTGKDEVVAIRVSQQLL</sequence>